<accession>A0A6A6VJZ8</accession>
<evidence type="ECO:0000313" key="3">
    <source>
        <dbReference type="Proteomes" id="UP000799440"/>
    </source>
</evidence>
<proteinExistence type="predicted"/>
<gene>
    <name evidence="2" type="ORF">M011DRAFT_455887</name>
</gene>
<organism evidence="2 3">
    <name type="scientific">Sporormia fimetaria CBS 119925</name>
    <dbReference type="NCBI Taxonomy" id="1340428"/>
    <lineage>
        <taxon>Eukaryota</taxon>
        <taxon>Fungi</taxon>
        <taxon>Dikarya</taxon>
        <taxon>Ascomycota</taxon>
        <taxon>Pezizomycotina</taxon>
        <taxon>Dothideomycetes</taxon>
        <taxon>Pleosporomycetidae</taxon>
        <taxon>Pleosporales</taxon>
        <taxon>Sporormiaceae</taxon>
        <taxon>Sporormia</taxon>
    </lineage>
</organism>
<sequence>METAQGPKGDAGNALVGVMGGPGAAGVSRAPTRTTTWRTARDPVVDVDDGGGASTVSGSAAGGLKIGLCDLQRAMGALAAPVNVAVAVQHGPSSRGPPWERPPRPPRFKSPIVTGGSVPSCITKVAVKSTIAARRRLAVVSANATSATTARRHQPNETPSFTTLLLVLPALPYPIVLMTKRLVLSRTPESICIDVNHSSSIPRASCRLRKELKHSLLELAVHSSSSLFSLFPAHPAASTETLNLAYLHVCDLTRTSVERAPAHGTIPPILRPVLLSCTVTGCESESPQRATPPPSWHKATSPS</sequence>
<evidence type="ECO:0000256" key="1">
    <source>
        <dbReference type="SAM" id="MobiDB-lite"/>
    </source>
</evidence>
<dbReference type="Proteomes" id="UP000799440">
    <property type="component" value="Unassembled WGS sequence"/>
</dbReference>
<dbReference type="AlphaFoldDB" id="A0A6A6VJZ8"/>
<evidence type="ECO:0000313" key="2">
    <source>
        <dbReference type="EMBL" id="KAF2750915.1"/>
    </source>
</evidence>
<reference evidence="2" key="1">
    <citation type="journal article" date="2020" name="Stud. Mycol.">
        <title>101 Dothideomycetes genomes: a test case for predicting lifestyles and emergence of pathogens.</title>
        <authorList>
            <person name="Haridas S."/>
            <person name="Albert R."/>
            <person name="Binder M."/>
            <person name="Bloem J."/>
            <person name="Labutti K."/>
            <person name="Salamov A."/>
            <person name="Andreopoulos B."/>
            <person name="Baker S."/>
            <person name="Barry K."/>
            <person name="Bills G."/>
            <person name="Bluhm B."/>
            <person name="Cannon C."/>
            <person name="Castanera R."/>
            <person name="Culley D."/>
            <person name="Daum C."/>
            <person name="Ezra D."/>
            <person name="Gonzalez J."/>
            <person name="Henrissat B."/>
            <person name="Kuo A."/>
            <person name="Liang C."/>
            <person name="Lipzen A."/>
            <person name="Lutzoni F."/>
            <person name="Magnuson J."/>
            <person name="Mondo S."/>
            <person name="Nolan M."/>
            <person name="Ohm R."/>
            <person name="Pangilinan J."/>
            <person name="Park H.-J."/>
            <person name="Ramirez L."/>
            <person name="Alfaro M."/>
            <person name="Sun H."/>
            <person name="Tritt A."/>
            <person name="Yoshinaga Y."/>
            <person name="Zwiers L.-H."/>
            <person name="Turgeon B."/>
            <person name="Goodwin S."/>
            <person name="Spatafora J."/>
            <person name="Crous P."/>
            <person name="Grigoriev I."/>
        </authorList>
    </citation>
    <scope>NUCLEOTIDE SEQUENCE</scope>
    <source>
        <strain evidence="2">CBS 119925</strain>
    </source>
</reference>
<dbReference type="EMBL" id="MU006563">
    <property type="protein sequence ID" value="KAF2750915.1"/>
    <property type="molecule type" value="Genomic_DNA"/>
</dbReference>
<keyword evidence="3" id="KW-1185">Reference proteome</keyword>
<name>A0A6A6VJZ8_9PLEO</name>
<feature type="region of interest" description="Disordered" evidence="1">
    <location>
        <begin position="284"/>
        <end position="303"/>
    </location>
</feature>
<protein>
    <submittedName>
        <fullName evidence="2">Uncharacterized protein</fullName>
    </submittedName>
</protein>